<evidence type="ECO:0000313" key="3">
    <source>
        <dbReference type="Proteomes" id="UP000027238"/>
    </source>
</evidence>
<feature type="region of interest" description="Disordered" evidence="1">
    <location>
        <begin position="319"/>
        <end position="379"/>
    </location>
</feature>
<evidence type="ECO:0000256" key="1">
    <source>
        <dbReference type="SAM" id="MobiDB-lite"/>
    </source>
</evidence>
<feature type="region of interest" description="Disordered" evidence="1">
    <location>
        <begin position="1"/>
        <end position="31"/>
    </location>
</feature>
<keyword evidence="3" id="KW-1185">Reference proteome</keyword>
<dbReference type="AlphaFoldDB" id="A0A066XGA1"/>
<organism evidence="2 3">
    <name type="scientific">Colletotrichum sublineola</name>
    <name type="common">Sorghum anthracnose fungus</name>
    <dbReference type="NCBI Taxonomy" id="1173701"/>
    <lineage>
        <taxon>Eukaryota</taxon>
        <taxon>Fungi</taxon>
        <taxon>Dikarya</taxon>
        <taxon>Ascomycota</taxon>
        <taxon>Pezizomycotina</taxon>
        <taxon>Sordariomycetes</taxon>
        <taxon>Hypocreomycetidae</taxon>
        <taxon>Glomerellales</taxon>
        <taxon>Glomerellaceae</taxon>
        <taxon>Colletotrichum</taxon>
        <taxon>Colletotrichum graminicola species complex</taxon>
    </lineage>
</organism>
<evidence type="ECO:0000313" key="2">
    <source>
        <dbReference type="EMBL" id="KDN68183.1"/>
    </source>
</evidence>
<proteinExistence type="predicted"/>
<feature type="compositionally biased region" description="Polar residues" evidence="1">
    <location>
        <begin position="353"/>
        <end position="378"/>
    </location>
</feature>
<feature type="compositionally biased region" description="Basic and acidic residues" evidence="1">
    <location>
        <begin position="10"/>
        <end position="20"/>
    </location>
</feature>
<dbReference type="OrthoDB" id="4847963at2759"/>
<feature type="region of interest" description="Disordered" evidence="1">
    <location>
        <begin position="86"/>
        <end position="171"/>
    </location>
</feature>
<accession>A0A066XGA1</accession>
<feature type="compositionally biased region" description="Basic residues" evidence="1">
    <location>
        <begin position="86"/>
        <end position="99"/>
    </location>
</feature>
<protein>
    <submittedName>
        <fullName evidence="2">Uncharacterized protein</fullName>
    </submittedName>
</protein>
<comment type="caution">
    <text evidence="2">The sequence shown here is derived from an EMBL/GenBank/DDBJ whole genome shotgun (WGS) entry which is preliminary data.</text>
</comment>
<dbReference type="Proteomes" id="UP000027238">
    <property type="component" value="Unassembled WGS sequence"/>
</dbReference>
<gene>
    <name evidence="2" type="ORF">CSUB01_10566</name>
</gene>
<dbReference type="EMBL" id="JMSE01000707">
    <property type="protein sequence ID" value="KDN68183.1"/>
    <property type="molecule type" value="Genomic_DNA"/>
</dbReference>
<reference evidence="3" key="1">
    <citation type="journal article" date="2014" name="Genome Announc.">
        <title>Draft genome sequence of Colletotrichum sublineola, a destructive pathogen of cultivated sorghum.</title>
        <authorList>
            <person name="Baroncelli R."/>
            <person name="Sanz-Martin J.M."/>
            <person name="Rech G.E."/>
            <person name="Sukno S.A."/>
            <person name="Thon M.R."/>
        </authorList>
    </citation>
    <scope>NUCLEOTIDE SEQUENCE [LARGE SCALE GENOMIC DNA]</scope>
    <source>
        <strain evidence="3">TX430BB</strain>
    </source>
</reference>
<dbReference type="STRING" id="1173701.A0A066XGA1"/>
<name>A0A066XGA1_COLSU</name>
<dbReference type="HOGENOM" id="CLU_658913_0_0_1"/>
<sequence>MAAFSSPSIEYEHDKKEKEKVRKRGNSAKDKTVKLGREARVFSATVHYNPTYRQLDGAIYVPEGQSIPDVNKFLLDLYHGRQPIERRRRSRLTRSTARHLPRESTPTLDEITVEMSDSESQGPASGAVHGGGAGEDPHRDPQPAAGDHHDTNHLEGESGTGGFSGSVDDTTYNLTESIGDVNDAEVDAVGSPEIAAVTLATPEVTGKDVVDEYTGCQTDGDTSVGDTLIAQEACDAEIGCQTGTDFDFDWSGLELPEFTENRPAISDWPVVGVEKTLHSGQPSEDVKRTTARSMQTRSMAQRQLFESVSTQLWRAEQNRRAAERAATGGLSHGNGIRGRSRGILKDGRKQRSQPDTGRQGSTRLMASPTTVKSPTTAMSEVGAPMQQQARFFYALALRFRHHTQAEAARS</sequence>
<dbReference type="eggNOG" id="ENOG502RPHD">
    <property type="taxonomic scope" value="Eukaryota"/>
</dbReference>
<feature type="compositionally biased region" description="Basic and acidic residues" evidence="1">
    <location>
        <begin position="135"/>
        <end position="156"/>
    </location>
</feature>